<keyword evidence="6 7" id="KW-0472">Membrane</keyword>
<evidence type="ECO:0000313" key="10">
    <source>
        <dbReference type="Proteomes" id="UP001215598"/>
    </source>
</evidence>
<name>A0AAD7HZY5_9AGAR</name>
<dbReference type="InterPro" id="IPR006593">
    <property type="entry name" value="Cyt_b561/ferric_Rdtase_TM"/>
</dbReference>
<feature type="domain" description="Cytochrome b561" evidence="8">
    <location>
        <begin position="28"/>
        <end position="149"/>
    </location>
</feature>
<evidence type="ECO:0000259" key="8">
    <source>
        <dbReference type="SMART" id="SM00665"/>
    </source>
</evidence>
<evidence type="ECO:0000256" key="5">
    <source>
        <dbReference type="ARBA" id="ARBA00022989"/>
    </source>
</evidence>
<feature type="transmembrane region" description="Helical" evidence="7">
    <location>
        <begin position="63"/>
        <end position="83"/>
    </location>
</feature>
<comment type="subcellular location">
    <subcellularLocation>
        <location evidence="1">Membrane</location>
    </subcellularLocation>
</comment>
<evidence type="ECO:0000256" key="6">
    <source>
        <dbReference type="ARBA" id="ARBA00023136"/>
    </source>
</evidence>
<keyword evidence="2" id="KW-0813">Transport</keyword>
<dbReference type="Pfam" id="PF03188">
    <property type="entry name" value="Cytochrom_B561"/>
    <property type="match status" value="1"/>
</dbReference>
<evidence type="ECO:0000256" key="3">
    <source>
        <dbReference type="ARBA" id="ARBA00022692"/>
    </source>
</evidence>
<keyword evidence="5 7" id="KW-1133">Transmembrane helix</keyword>
<feature type="transmembrane region" description="Helical" evidence="7">
    <location>
        <begin position="95"/>
        <end position="115"/>
    </location>
</feature>
<feature type="transmembrane region" description="Helical" evidence="7">
    <location>
        <begin position="127"/>
        <end position="145"/>
    </location>
</feature>
<protein>
    <recommendedName>
        <fullName evidence="8">Cytochrome b561 domain-containing protein</fullName>
    </recommendedName>
</protein>
<dbReference type="Proteomes" id="UP001215598">
    <property type="component" value="Unassembled WGS sequence"/>
</dbReference>
<evidence type="ECO:0000256" key="2">
    <source>
        <dbReference type="ARBA" id="ARBA00022448"/>
    </source>
</evidence>
<evidence type="ECO:0000256" key="7">
    <source>
        <dbReference type="SAM" id="Phobius"/>
    </source>
</evidence>
<dbReference type="EMBL" id="JARKIB010000152">
    <property type="protein sequence ID" value="KAJ7731533.1"/>
    <property type="molecule type" value="Genomic_DNA"/>
</dbReference>
<gene>
    <name evidence="9" type="ORF">B0H16DRAFT_1733277</name>
</gene>
<comment type="caution">
    <text evidence="9">The sequence shown here is derived from an EMBL/GenBank/DDBJ whole genome shotgun (WGS) entry which is preliminary data.</text>
</comment>
<keyword evidence="10" id="KW-1185">Reference proteome</keyword>
<dbReference type="SMART" id="SM00665">
    <property type="entry name" value="B561"/>
    <property type="match status" value="1"/>
</dbReference>
<accession>A0AAD7HZY5</accession>
<dbReference type="GO" id="GO:0016020">
    <property type="term" value="C:membrane"/>
    <property type="evidence" value="ECO:0007669"/>
    <property type="project" value="UniProtKB-SubCell"/>
</dbReference>
<dbReference type="CDD" id="cd08760">
    <property type="entry name" value="Cyt_b561_FRRS1_like"/>
    <property type="match status" value="1"/>
</dbReference>
<evidence type="ECO:0000313" key="9">
    <source>
        <dbReference type="EMBL" id="KAJ7731533.1"/>
    </source>
</evidence>
<evidence type="ECO:0000256" key="4">
    <source>
        <dbReference type="ARBA" id="ARBA00022982"/>
    </source>
</evidence>
<sequence>MSIAARHHSSTVSAPAGPTPHFQTLLIAHALFCVFGFAIFLPAGVLLARYLRTFRPWWYTGHWIAQFGAAGPAILIGTILGYMGHGEWYIWQDTWGRPQALYAVQCIAGAGIHFYKPKNATGRPIQNYLHALFGIVILILRMYQIRTGYLVEWPQYSGMGALPSGLNGLWIFWCVFLILAYSAGMWFIPKQYRQEAAGRASRQMPLNEFRQLGGLDRQV</sequence>
<feature type="transmembrane region" description="Helical" evidence="7">
    <location>
        <begin position="165"/>
        <end position="188"/>
    </location>
</feature>
<feature type="transmembrane region" description="Helical" evidence="7">
    <location>
        <begin position="26"/>
        <end position="51"/>
    </location>
</feature>
<proteinExistence type="predicted"/>
<reference evidence="9" key="1">
    <citation type="submission" date="2023-03" db="EMBL/GenBank/DDBJ databases">
        <title>Massive genome expansion in bonnet fungi (Mycena s.s.) driven by repeated elements and novel gene families across ecological guilds.</title>
        <authorList>
            <consortium name="Lawrence Berkeley National Laboratory"/>
            <person name="Harder C.B."/>
            <person name="Miyauchi S."/>
            <person name="Viragh M."/>
            <person name="Kuo A."/>
            <person name="Thoen E."/>
            <person name="Andreopoulos B."/>
            <person name="Lu D."/>
            <person name="Skrede I."/>
            <person name="Drula E."/>
            <person name="Henrissat B."/>
            <person name="Morin E."/>
            <person name="Kohler A."/>
            <person name="Barry K."/>
            <person name="LaButti K."/>
            <person name="Morin E."/>
            <person name="Salamov A."/>
            <person name="Lipzen A."/>
            <person name="Mereny Z."/>
            <person name="Hegedus B."/>
            <person name="Baldrian P."/>
            <person name="Stursova M."/>
            <person name="Weitz H."/>
            <person name="Taylor A."/>
            <person name="Grigoriev I.V."/>
            <person name="Nagy L.G."/>
            <person name="Martin F."/>
            <person name="Kauserud H."/>
        </authorList>
    </citation>
    <scope>NUCLEOTIDE SEQUENCE</scope>
    <source>
        <strain evidence="9">CBHHK182m</strain>
    </source>
</reference>
<keyword evidence="3 7" id="KW-0812">Transmembrane</keyword>
<evidence type="ECO:0000256" key="1">
    <source>
        <dbReference type="ARBA" id="ARBA00004370"/>
    </source>
</evidence>
<keyword evidence="4" id="KW-0249">Electron transport</keyword>
<organism evidence="9 10">
    <name type="scientific">Mycena metata</name>
    <dbReference type="NCBI Taxonomy" id="1033252"/>
    <lineage>
        <taxon>Eukaryota</taxon>
        <taxon>Fungi</taxon>
        <taxon>Dikarya</taxon>
        <taxon>Basidiomycota</taxon>
        <taxon>Agaricomycotina</taxon>
        <taxon>Agaricomycetes</taxon>
        <taxon>Agaricomycetidae</taxon>
        <taxon>Agaricales</taxon>
        <taxon>Marasmiineae</taxon>
        <taxon>Mycenaceae</taxon>
        <taxon>Mycena</taxon>
    </lineage>
</organism>
<dbReference type="Gene3D" id="1.20.120.1770">
    <property type="match status" value="1"/>
</dbReference>
<dbReference type="AlphaFoldDB" id="A0AAD7HZY5"/>